<reference evidence="9 10" key="1">
    <citation type="submission" date="2016-10" db="EMBL/GenBank/DDBJ databases">
        <authorList>
            <person name="de Groot N.N."/>
        </authorList>
    </citation>
    <scope>NUCLEOTIDE SEQUENCE [LARGE SCALE GENOMIC DNA]</scope>
    <source>
        <strain evidence="9 10">CGMCC 1.10267</strain>
    </source>
</reference>
<keyword evidence="5 9" id="KW-0418">Kinase</keyword>
<dbReference type="EMBL" id="FNCS01000012">
    <property type="protein sequence ID" value="SDG91330.1"/>
    <property type="molecule type" value="Genomic_DNA"/>
</dbReference>
<keyword evidence="4" id="KW-0808">Transferase</keyword>
<keyword evidence="3 6" id="KW-0597">Phosphoprotein</keyword>
<dbReference type="CDD" id="cd00156">
    <property type="entry name" value="REC"/>
    <property type="match status" value="1"/>
</dbReference>
<evidence type="ECO:0000256" key="2">
    <source>
        <dbReference type="ARBA" id="ARBA00012438"/>
    </source>
</evidence>
<dbReference type="InterPro" id="IPR003661">
    <property type="entry name" value="HisK_dim/P_dom"/>
</dbReference>
<evidence type="ECO:0000256" key="3">
    <source>
        <dbReference type="ARBA" id="ARBA00022553"/>
    </source>
</evidence>
<dbReference type="SMART" id="SM00387">
    <property type="entry name" value="HATPase_c"/>
    <property type="match status" value="1"/>
</dbReference>
<dbReference type="PROSITE" id="PS50110">
    <property type="entry name" value="RESPONSE_REGULATORY"/>
    <property type="match status" value="1"/>
</dbReference>
<dbReference type="FunFam" id="3.30.565.10:FF:000049">
    <property type="entry name" value="Two-component sensor histidine kinase"/>
    <property type="match status" value="1"/>
</dbReference>
<dbReference type="PANTHER" id="PTHR43047:SF9">
    <property type="entry name" value="HISTIDINE KINASE"/>
    <property type="match status" value="1"/>
</dbReference>
<accession>A0A1G7Y5Q9</accession>
<dbReference type="InterPro" id="IPR001789">
    <property type="entry name" value="Sig_transdc_resp-reg_receiver"/>
</dbReference>
<dbReference type="FunFam" id="1.10.287.130:FF:000063">
    <property type="entry name" value="Hybrid sensor histidine kinase/response regulator"/>
    <property type="match status" value="1"/>
</dbReference>
<dbReference type="InterPro" id="IPR036890">
    <property type="entry name" value="HATPase_C_sf"/>
</dbReference>
<dbReference type="InterPro" id="IPR005467">
    <property type="entry name" value="His_kinase_dom"/>
</dbReference>
<dbReference type="Pfam" id="PF00072">
    <property type="entry name" value="Response_reg"/>
    <property type="match status" value="1"/>
</dbReference>
<proteinExistence type="predicted"/>
<keyword evidence="10" id="KW-1185">Reference proteome</keyword>
<dbReference type="Gene3D" id="1.10.287.130">
    <property type="match status" value="1"/>
</dbReference>
<comment type="catalytic activity">
    <reaction evidence="1">
        <text>ATP + protein L-histidine = ADP + protein N-phospho-L-histidine.</text>
        <dbReference type="EC" id="2.7.13.3"/>
    </reaction>
</comment>
<dbReference type="GO" id="GO:0005886">
    <property type="term" value="C:plasma membrane"/>
    <property type="evidence" value="ECO:0007669"/>
    <property type="project" value="TreeGrafter"/>
</dbReference>
<dbReference type="SMART" id="SM00448">
    <property type="entry name" value="REC"/>
    <property type="match status" value="1"/>
</dbReference>
<dbReference type="GO" id="GO:0000155">
    <property type="term" value="F:phosphorelay sensor kinase activity"/>
    <property type="evidence" value="ECO:0007669"/>
    <property type="project" value="InterPro"/>
</dbReference>
<dbReference type="CDD" id="cd00082">
    <property type="entry name" value="HisKA"/>
    <property type="match status" value="1"/>
</dbReference>
<dbReference type="OrthoDB" id="9764438at2"/>
<evidence type="ECO:0000256" key="5">
    <source>
        <dbReference type="ARBA" id="ARBA00022777"/>
    </source>
</evidence>
<dbReference type="Pfam" id="PF12860">
    <property type="entry name" value="PAS_7"/>
    <property type="match status" value="1"/>
</dbReference>
<dbReference type="InterPro" id="IPR011006">
    <property type="entry name" value="CheY-like_superfamily"/>
</dbReference>
<evidence type="ECO:0000259" key="8">
    <source>
        <dbReference type="PROSITE" id="PS50110"/>
    </source>
</evidence>
<dbReference type="STRING" id="440168.SAMN04487974_11247"/>
<dbReference type="SMART" id="SM00388">
    <property type="entry name" value="HisKA"/>
    <property type="match status" value="1"/>
</dbReference>
<dbReference type="RefSeq" id="WP_090597653.1">
    <property type="nucleotide sequence ID" value="NZ_FNCS01000012.1"/>
</dbReference>
<evidence type="ECO:0000313" key="10">
    <source>
        <dbReference type="Proteomes" id="UP000199495"/>
    </source>
</evidence>
<dbReference type="Pfam" id="PF02518">
    <property type="entry name" value="HATPase_c"/>
    <property type="match status" value="1"/>
</dbReference>
<dbReference type="Gene3D" id="3.40.50.2300">
    <property type="match status" value="1"/>
</dbReference>
<evidence type="ECO:0000256" key="4">
    <source>
        <dbReference type="ARBA" id="ARBA00022679"/>
    </source>
</evidence>
<gene>
    <name evidence="9" type="ORF">SAMN04487974_11247</name>
</gene>
<dbReference type="GO" id="GO:0009927">
    <property type="term" value="F:histidine phosphotransfer kinase activity"/>
    <property type="evidence" value="ECO:0007669"/>
    <property type="project" value="TreeGrafter"/>
</dbReference>
<dbReference type="SUPFAM" id="SSF55874">
    <property type="entry name" value="ATPase domain of HSP90 chaperone/DNA topoisomerase II/histidine kinase"/>
    <property type="match status" value="1"/>
</dbReference>
<dbReference type="Gene3D" id="3.30.565.10">
    <property type="entry name" value="Histidine kinase-like ATPase, C-terminal domain"/>
    <property type="match status" value="1"/>
</dbReference>
<evidence type="ECO:0000256" key="1">
    <source>
        <dbReference type="ARBA" id="ARBA00000085"/>
    </source>
</evidence>
<dbReference type="InterPro" id="IPR036097">
    <property type="entry name" value="HisK_dim/P_sf"/>
</dbReference>
<dbReference type="AlphaFoldDB" id="A0A1G7Y5Q9"/>
<dbReference type="PROSITE" id="PS50109">
    <property type="entry name" value="HIS_KIN"/>
    <property type="match status" value="1"/>
</dbReference>
<dbReference type="InterPro" id="IPR003594">
    <property type="entry name" value="HATPase_dom"/>
</dbReference>
<evidence type="ECO:0000259" key="7">
    <source>
        <dbReference type="PROSITE" id="PS50109"/>
    </source>
</evidence>
<evidence type="ECO:0000256" key="6">
    <source>
        <dbReference type="PROSITE-ProRule" id="PRU00169"/>
    </source>
</evidence>
<dbReference type="PANTHER" id="PTHR43047">
    <property type="entry name" value="TWO-COMPONENT HISTIDINE PROTEIN KINASE"/>
    <property type="match status" value="1"/>
</dbReference>
<protein>
    <recommendedName>
        <fullName evidence="2">histidine kinase</fullName>
        <ecNumber evidence="2">2.7.13.3</ecNumber>
    </recommendedName>
</protein>
<feature type="domain" description="Histidine kinase" evidence="7">
    <location>
        <begin position="181"/>
        <end position="394"/>
    </location>
</feature>
<evidence type="ECO:0000313" key="9">
    <source>
        <dbReference type="EMBL" id="SDG91330.1"/>
    </source>
</evidence>
<dbReference type="Proteomes" id="UP000199495">
    <property type="component" value="Unassembled WGS sequence"/>
</dbReference>
<sequence length="537" mass="58450">MVEPTRQPHPFDGPALSGPINHLPYGIAVYDADMRLVVSNATYRSGLALPADLSVPGTSIDDVLLFIARRGDLGPGTPAVLASQRRRLITSEPTTLTQRSNMAGNQLEIHTSRMSDGSLVVSFSDVTDRARAEAALEQINHTLEARVNDRTRALTILNAELEKARAKADAANHEKTRFLAAASHDLLQPLNAARLYTSTLFERTRGTPTADLAGSIDAALNAVEDIMSTLLDISRMDSGALKVSRTNFDILDLLKKIEVEFQPLANEKNIELRVVGASFSVRSDRMLLARVIQNLVSNAVKYTRPGGRVLVGCRQRGDTVRLDVIDTGIGIDRHQHQLIFTEFSRLEQGARIAPGLGLGLSIVQRIVAALDHPMDIESKVGAGSRFSVFVPLVKDGKLTPQPVEEAPQRAPSQFDGLHVLCVDNERSILDAMSGLLENWGCDVRTATSLKEIAQLGMLEGWVPDLVLMDYHLDQTSGLDAIEWLKQIVGGHLPTVLVTADQTPAVRQLAETRGTPVLNKPVKPAALRALLTQMSKQL</sequence>
<organism evidence="9 10">
    <name type="scientific">Pelagibacterium luteolum</name>
    <dbReference type="NCBI Taxonomy" id="440168"/>
    <lineage>
        <taxon>Bacteria</taxon>
        <taxon>Pseudomonadati</taxon>
        <taxon>Pseudomonadota</taxon>
        <taxon>Alphaproteobacteria</taxon>
        <taxon>Hyphomicrobiales</taxon>
        <taxon>Devosiaceae</taxon>
        <taxon>Pelagibacterium</taxon>
    </lineage>
</organism>
<feature type="domain" description="Response regulatory" evidence="8">
    <location>
        <begin position="418"/>
        <end position="534"/>
    </location>
</feature>
<dbReference type="NCBIfam" id="NF041832">
    <property type="entry name" value="near_NosP_CTERM"/>
    <property type="match status" value="1"/>
</dbReference>
<dbReference type="Gene3D" id="3.30.450.20">
    <property type="entry name" value="PAS domain"/>
    <property type="match status" value="1"/>
</dbReference>
<name>A0A1G7Y5Q9_9HYPH</name>
<dbReference type="InterPro" id="IPR004358">
    <property type="entry name" value="Sig_transdc_His_kin-like_C"/>
</dbReference>
<dbReference type="EC" id="2.7.13.3" evidence="2"/>
<dbReference type="SUPFAM" id="SSF47384">
    <property type="entry name" value="Homodimeric domain of signal transducing histidine kinase"/>
    <property type="match status" value="1"/>
</dbReference>
<dbReference type="Pfam" id="PF00512">
    <property type="entry name" value="HisKA"/>
    <property type="match status" value="1"/>
</dbReference>
<feature type="modified residue" description="4-aspartylphosphate" evidence="6">
    <location>
        <position position="469"/>
    </location>
</feature>
<dbReference type="SUPFAM" id="SSF52172">
    <property type="entry name" value="CheY-like"/>
    <property type="match status" value="1"/>
</dbReference>
<dbReference type="PRINTS" id="PR00344">
    <property type="entry name" value="BCTRLSENSOR"/>
</dbReference>